<evidence type="ECO:0000313" key="16">
    <source>
        <dbReference type="Proteomes" id="UP001249851"/>
    </source>
</evidence>
<keyword evidence="8 12" id="KW-0238">DNA-binding</keyword>
<evidence type="ECO:0000256" key="10">
    <source>
        <dbReference type="ARBA" id="ARBA00023242"/>
    </source>
</evidence>
<evidence type="ECO:0000256" key="8">
    <source>
        <dbReference type="ARBA" id="ARBA00023125"/>
    </source>
</evidence>
<evidence type="ECO:0000256" key="6">
    <source>
        <dbReference type="ARBA" id="ARBA00023015"/>
    </source>
</evidence>
<comment type="caution">
    <text evidence="15">The sequence shown here is derived from an EMBL/GenBank/DDBJ whole genome shotgun (WGS) entry which is preliminary data.</text>
</comment>
<comment type="subcellular location">
    <subcellularLocation>
        <location evidence="1">Nucleus</location>
        <location evidence="1">Nucleoplasm</location>
    </subcellularLocation>
</comment>
<evidence type="ECO:0000313" key="15">
    <source>
        <dbReference type="EMBL" id="KAK2549830.1"/>
    </source>
</evidence>
<dbReference type="PANTHER" id="PTHR46600:SF1">
    <property type="entry name" value="THAP DOMAIN-CONTAINING PROTEIN 1"/>
    <property type="match status" value="1"/>
</dbReference>
<dbReference type="GO" id="GO:0043565">
    <property type="term" value="F:sequence-specific DNA binding"/>
    <property type="evidence" value="ECO:0007669"/>
    <property type="project" value="InterPro"/>
</dbReference>
<dbReference type="SMART" id="SM00980">
    <property type="entry name" value="THAP"/>
    <property type="match status" value="1"/>
</dbReference>
<evidence type="ECO:0000256" key="4">
    <source>
        <dbReference type="ARBA" id="ARBA00022771"/>
    </source>
</evidence>
<sequence>MPKHHCCAYNCSNSEPKKKQLDKYPEFSDVTFHCFPPDNEKTQYAPGMNERERRRRWIVACQLESLSVTRHTRICSKHFEGGLGPTKASPIPTIFDFPKHLQPKKVKQRQDPEERRLKGVMNISMRSATQKQS</sequence>
<gene>
    <name evidence="15" type="ORF">P5673_029652</name>
</gene>
<dbReference type="InterPro" id="IPR026516">
    <property type="entry name" value="THAP1/10"/>
</dbReference>
<dbReference type="AlphaFoldDB" id="A0AAD9UU80"/>
<dbReference type="InterPro" id="IPR006612">
    <property type="entry name" value="THAP_Znf"/>
</dbReference>
<evidence type="ECO:0000256" key="1">
    <source>
        <dbReference type="ARBA" id="ARBA00004642"/>
    </source>
</evidence>
<accession>A0AAD9UU80</accession>
<dbReference type="PANTHER" id="PTHR46600">
    <property type="entry name" value="THAP DOMAIN-CONTAINING"/>
    <property type="match status" value="1"/>
</dbReference>
<keyword evidence="7" id="KW-0175">Coiled coil</keyword>
<evidence type="ECO:0000256" key="13">
    <source>
        <dbReference type="SAM" id="MobiDB-lite"/>
    </source>
</evidence>
<comment type="similarity">
    <text evidence="2">Belongs to the THAP1 family.</text>
</comment>
<keyword evidence="10" id="KW-0539">Nucleus</keyword>
<feature type="region of interest" description="Disordered" evidence="13">
    <location>
        <begin position="103"/>
        <end position="133"/>
    </location>
</feature>
<reference evidence="15" key="1">
    <citation type="journal article" date="2023" name="G3 (Bethesda)">
        <title>Whole genome assembly and annotation of the endangered Caribbean coral Acropora cervicornis.</title>
        <authorList>
            <person name="Selwyn J.D."/>
            <person name="Vollmer S.V."/>
        </authorList>
    </citation>
    <scope>NUCLEOTIDE SEQUENCE</scope>
    <source>
        <strain evidence="15">K2</strain>
    </source>
</reference>
<dbReference type="Proteomes" id="UP001249851">
    <property type="component" value="Unassembled WGS sequence"/>
</dbReference>
<keyword evidence="3" id="KW-0479">Metal-binding</keyword>
<evidence type="ECO:0000256" key="11">
    <source>
        <dbReference type="ARBA" id="ARBA00023306"/>
    </source>
</evidence>
<dbReference type="SUPFAM" id="SSF57716">
    <property type="entry name" value="Glucocorticoid receptor-like (DNA-binding domain)"/>
    <property type="match status" value="1"/>
</dbReference>
<keyword evidence="11" id="KW-0131">Cell cycle</keyword>
<feature type="compositionally biased region" description="Polar residues" evidence="13">
    <location>
        <begin position="124"/>
        <end position="133"/>
    </location>
</feature>
<evidence type="ECO:0000259" key="14">
    <source>
        <dbReference type="PROSITE" id="PS50950"/>
    </source>
</evidence>
<feature type="domain" description="THAP-type" evidence="14">
    <location>
        <begin position="1"/>
        <end position="95"/>
    </location>
</feature>
<dbReference type="GO" id="GO:0008270">
    <property type="term" value="F:zinc ion binding"/>
    <property type="evidence" value="ECO:0007669"/>
    <property type="project" value="UniProtKB-KW"/>
</dbReference>
<evidence type="ECO:0000256" key="5">
    <source>
        <dbReference type="ARBA" id="ARBA00022833"/>
    </source>
</evidence>
<keyword evidence="6" id="KW-0805">Transcription regulation</keyword>
<keyword evidence="4 12" id="KW-0863">Zinc-finger</keyword>
<keyword evidence="16" id="KW-1185">Reference proteome</keyword>
<dbReference type="PROSITE" id="PS50950">
    <property type="entry name" value="ZF_THAP"/>
    <property type="match status" value="1"/>
</dbReference>
<dbReference type="GO" id="GO:0005654">
    <property type="term" value="C:nucleoplasm"/>
    <property type="evidence" value="ECO:0007669"/>
    <property type="project" value="UniProtKB-SubCell"/>
</dbReference>
<dbReference type="EMBL" id="JARQWQ010000120">
    <property type="protein sequence ID" value="KAK2549830.1"/>
    <property type="molecule type" value="Genomic_DNA"/>
</dbReference>
<reference evidence="15" key="2">
    <citation type="journal article" date="2023" name="Science">
        <title>Genomic signatures of disease resistance in endangered staghorn corals.</title>
        <authorList>
            <person name="Vollmer S.V."/>
            <person name="Selwyn J.D."/>
            <person name="Despard B.A."/>
            <person name="Roesel C.L."/>
        </authorList>
    </citation>
    <scope>NUCLEOTIDE SEQUENCE</scope>
    <source>
        <strain evidence="15">K2</strain>
    </source>
</reference>
<evidence type="ECO:0000256" key="7">
    <source>
        <dbReference type="ARBA" id="ARBA00023054"/>
    </source>
</evidence>
<keyword evidence="5" id="KW-0862">Zinc</keyword>
<protein>
    <recommendedName>
        <fullName evidence="14">THAP-type domain-containing protein</fullName>
    </recommendedName>
</protein>
<evidence type="ECO:0000256" key="12">
    <source>
        <dbReference type="PROSITE-ProRule" id="PRU00309"/>
    </source>
</evidence>
<name>A0AAD9UU80_ACRCE</name>
<dbReference type="Pfam" id="PF05485">
    <property type="entry name" value="THAP"/>
    <property type="match status" value="1"/>
</dbReference>
<organism evidence="15 16">
    <name type="scientific">Acropora cervicornis</name>
    <name type="common">Staghorn coral</name>
    <dbReference type="NCBI Taxonomy" id="6130"/>
    <lineage>
        <taxon>Eukaryota</taxon>
        <taxon>Metazoa</taxon>
        <taxon>Cnidaria</taxon>
        <taxon>Anthozoa</taxon>
        <taxon>Hexacorallia</taxon>
        <taxon>Scleractinia</taxon>
        <taxon>Astrocoeniina</taxon>
        <taxon>Acroporidae</taxon>
        <taxon>Acropora</taxon>
    </lineage>
</organism>
<keyword evidence="9" id="KW-0804">Transcription</keyword>
<evidence type="ECO:0000256" key="3">
    <source>
        <dbReference type="ARBA" id="ARBA00022723"/>
    </source>
</evidence>
<evidence type="ECO:0000256" key="9">
    <source>
        <dbReference type="ARBA" id="ARBA00023163"/>
    </source>
</evidence>
<feature type="compositionally biased region" description="Basic and acidic residues" evidence="13">
    <location>
        <begin position="108"/>
        <end position="117"/>
    </location>
</feature>
<evidence type="ECO:0000256" key="2">
    <source>
        <dbReference type="ARBA" id="ARBA00006177"/>
    </source>
</evidence>
<proteinExistence type="inferred from homology"/>